<evidence type="ECO:0000313" key="1">
    <source>
        <dbReference type="EMBL" id="KAH3840559.1"/>
    </source>
</evidence>
<dbReference type="AlphaFoldDB" id="A0A9D4KJC9"/>
<gene>
    <name evidence="1" type="ORF">DPMN_114009</name>
</gene>
<keyword evidence="2" id="KW-1185">Reference proteome</keyword>
<reference evidence="1" key="2">
    <citation type="submission" date="2020-11" db="EMBL/GenBank/DDBJ databases">
        <authorList>
            <person name="McCartney M.A."/>
            <person name="Auch B."/>
            <person name="Kono T."/>
            <person name="Mallez S."/>
            <person name="Becker A."/>
            <person name="Gohl D.M."/>
            <person name="Silverstein K.A.T."/>
            <person name="Koren S."/>
            <person name="Bechman K.B."/>
            <person name="Herman A."/>
            <person name="Abrahante J.E."/>
            <person name="Garbe J."/>
        </authorList>
    </citation>
    <scope>NUCLEOTIDE SEQUENCE</scope>
    <source>
        <strain evidence="1">Duluth1</strain>
        <tissue evidence="1">Whole animal</tissue>
    </source>
</reference>
<organism evidence="1 2">
    <name type="scientific">Dreissena polymorpha</name>
    <name type="common">Zebra mussel</name>
    <name type="synonym">Mytilus polymorpha</name>
    <dbReference type="NCBI Taxonomy" id="45954"/>
    <lineage>
        <taxon>Eukaryota</taxon>
        <taxon>Metazoa</taxon>
        <taxon>Spiralia</taxon>
        <taxon>Lophotrochozoa</taxon>
        <taxon>Mollusca</taxon>
        <taxon>Bivalvia</taxon>
        <taxon>Autobranchia</taxon>
        <taxon>Heteroconchia</taxon>
        <taxon>Euheterodonta</taxon>
        <taxon>Imparidentia</taxon>
        <taxon>Neoheterodontei</taxon>
        <taxon>Myida</taxon>
        <taxon>Dreissenoidea</taxon>
        <taxon>Dreissenidae</taxon>
        <taxon>Dreissena</taxon>
    </lineage>
</organism>
<sequence>MEGWSFTVDGQTRSTWQCTNVDLFQTEGYLMMRSSTSFRSLGEDFYAYLCVRLKQLTAMSYRFYVEAPPQAKTANERFLINTNSNYSTKAEMCYPSFGAVGSEYGVLIKTGSEGSVSITCPWTSLGRYDYTHATSDGVETCLATGDTWNMCADKKKMSFDLVSCSTKVAYGRNNFRLVFEIKLLFERRGRVTHNMIVCIKNQF</sequence>
<proteinExistence type="predicted"/>
<dbReference type="Proteomes" id="UP000828390">
    <property type="component" value="Unassembled WGS sequence"/>
</dbReference>
<dbReference type="EMBL" id="JAIWYP010000004">
    <property type="protein sequence ID" value="KAH3840559.1"/>
    <property type="molecule type" value="Genomic_DNA"/>
</dbReference>
<name>A0A9D4KJC9_DREPO</name>
<reference evidence="1" key="1">
    <citation type="journal article" date="2019" name="bioRxiv">
        <title>The Genome of the Zebra Mussel, Dreissena polymorpha: A Resource for Invasive Species Research.</title>
        <authorList>
            <person name="McCartney M.A."/>
            <person name="Auch B."/>
            <person name="Kono T."/>
            <person name="Mallez S."/>
            <person name="Zhang Y."/>
            <person name="Obille A."/>
            <person name="Becker A."/>
            <person name="Abrahante J.E."/>
            <person name="Garbe J."/>
            <person name="Badalamenti J.P."/>
            <person name="Herman A."/>
            <person name="Mangelson H."/>
            <person name="Liachko I."/>
            <person name="Sullivan S."/>
            <person name="Sone E.D."/>
            <person name="Koren S."/>
            <person name="Silverstein K.A.T."/>
            <person name="Beckman K.B."/>
            <person name="Gohl D.M."/>
        </authorList>
    </citation>
    <scope>NUCLEOTIDE SEQUENCE</scope>
    <source>
        <strain evidence="1">Duluth1</strain>
        <tissue evidence="1">Whole animal</tissue>
    </source>
</reference>
<protein>
    <submittedName>
        <fullName evidence="1">Uncharacterized protein</fullName>
    </submittedName>
</protein>
<accession>A0A9D4KJC9</accession>
<evidence type="ECO:0000313" key="2">
    <source>
        <dbReference type="Proteomes" id="UP000828390"/>
    </source>
</evidence>
<comment type="caution">
    <text evidence="1">The sequence shown here is derived from an EMBL/GenBank/DDBJ whole genome shotgun (WGS) entry which is preliminary data.</text>
</comment>